<dbReference type="EMBL" id="JAVHJM010000013">
    <property type="protein sequence ID" value="KAK6499404.1"/>
    <property type="molecule type" value="Genomic_DNA"/>
</dbReference>
<evidence type="ECO:0000313" key="2">
    <source>
        <dbReference type="Proteomes" id="UP001307849"/>
    </source>
</evidence>
<proteinExistence type="predicted"/>
<reference evidence="1 2" key="1">
    <citation type="submission" date="2019-10" db="EMBL/GenBank/DDBJ databases">
        <authorList>
            <person name="Palmer J.M."/>
        </authorList>
    </citation>
    <scope>NUCLEOTIDE SEQUENCE [LARGE SCALE GENOMIC DNA]</scope>
    <source>
        <strain evidence="1 2">TWF506</strain>
    </source>
</reference>
<dbReference type="CDD" id="cd22656">
    <property type="entry name" value="ClyA_Cry6Aa-like"/>
    <property type="match status" value="1"/>
</dbReference>
<name>A0AAN8RIK6_9PEZI</name>
<dbReference type="Gene3D" id="1.20.1170.10">
    <property type="match status" value="1"/>
</dbReference>
<accession>A0AAN8RIK6</accession>
<comment type="caution">
    <text evidence="1">The sequence shown here is derived from an EMBL/GenBank/DDBJ whole genome shotgun (WGS) entry which is preliminary data.</text>
</comment>
<keyword evidence="2" id="KW-1185">Reference proteome</keyword>
<protein>
    <submittedName>
        <fullName evidence="1">Uncharacterized protein</fullName>
    </submittedName>
</protein>
<dbReference type="Proteomes" id="UP001307849">
    <property type="component" value="Unassembled WGS sequence"/>
</dbReference>
<dbReference type="AlphaFoldDB" id="A0AAN8RIK6"/>
<dbReference type="SUPFAM" id="SSF58100">
    <property type="entry name" value="Bacterial hemolysins"/>
    <property type="match status" value="1"/>
</dbReference>
<gene>
    <name evidence="1" type="ORF">TWF506_004031</name>
</gene>
<sequence>MGVITRWVPVTDEDKNLAEAVSKLAGSAEDGFTTYKKPTGGVANKFILHSQGISDLQRYVLMGMQFPSDNAKFEAKMPKSYFASITKVDATIWERTREQFVQISVSCKGFNDKYLHRILSAAATTRNYAIRALHDLSVAKFVNLRENLLVLLDEKYKHAPHDEDYNDSRDAAVRTLKKLESDATSSKADLAKLLNGLRSFEEETGVLRKSVLTLSASYDRKYELEDGSSQTINEIADSEHTRVLKSLEAAGENLRSENTNKVTVDMLVHVTTTTTCFAPLYGLGIVGHIYSETKLAGDVRVAEERVHTLDAKEAAVAKLITYIAALKLQFKSIEKTMEKAIKAMQDLDHMFDKQQACFESLIKAMDSINKDLDITSYRVRCGGVIDCVDTAIMNLEILQQSADEFYKFHSEQAVVYERFSIWD</sequence>
<organism evidence="1 2">
    <name type="scientific">Arthrobotrys conoides</name>
    <dbReference type="NCBI Taxonomy" id="74498"/>
    <lineage>
        <taxon>Eukaryota</taxon>
        <taxon>Fungi</taxon>
        <taxon>Dikarya</taxon>
        <taxon>Ascomycota</taxon>
        <taxon>Pezizomycotina</taxon>
        <taxon>Orbiliomycetes</taxon>
        <taxon>Orbiliales</taxon>
        <taxon>Orbiliaceae</taxon>
        <taxon>Arthrobotrys</taxon>
    </lineage>
</organism>
<evidence type="ECO:0000313" key="1">
    <source>
        <dbReference type="EMBL" id="KAK6499404.1"/>
    </source>
</evidence>